<feature type="transmembrane region" description="Helical" evidence="9">
    <location>
        <begin position="260"/>
        <end position="284"/>
    </location>
</feature>
<feature type="transmembrane region" description="Helical" evidence="9">
    <location>
        <begin position="365"/>
        <end position="388"/>
    </location>
</feature>
<accession>Q7VAC6</accession>
<dbReference type="AlphaFoldDB" id="Q7VAC6"/>
<evidence type="ECO:0000313" key="11">
    <source>
        <dbReference type="Proteomes" id="UP000001420"/>
    </source>
</evidence>
<dbReference type="Gene3D" id="1.20.1740.10">
    <property type="entry name" value="Amino acid/polyamine transporter I"/>
    <property type="match status" value="1"/>
</dbReference>
<dbReference type="STRING" id="167539.Pro_1538"/>
<feature type="transmembrane region" description="Helical" evidence="9">
    <location>
        <begin position="206"/>
        <end position="224"/>
    </location>
</feature>
<evidence type="ECO:0000256" key="1">
    <source>
        <dbReference type="ARBA" id="ARBA00004651"/>
    </source>
</evidence>
<evidence type="ECO:0000313" key="10">
    <source>
        <dbReference type="EMBL" id="AAQ00582.1"/>
    </source>
</evidence>
<gene>
    <name evidence="10" type="primary">alsT</name>
    <name evidence="10" type="ordered locus">Pro_1538</name>
</gene>
<proteinExistence type="inferred from homology"/>
<keyword evidence="7 9" id="KW-1133">Transmembrane helix</keyword>
<dbReference type="PATRIC" id="fig|167539.5.peg.1619"/>
<keyword evidence="6 9" id="KW-0769">Symport</keyword>
<evidence type="ECO:0000256" key="9">
    <source>
        <dbReference type="RuleBase" id="RU363064"/>
    </source>
</evidence>
<dbReference type="PRINTS" id="PR00175">
    <property type="entry name" value="NAALASMPORT"/>
</dbReference>
<feature type="transmembrane region" description="Helical" evidence="9">
    <location>
        <begin position="167"/>
        <end position="186"/>
    </location>
</feature>
<feature type="transmembrane region" description="Helical" evidence="9">
    <location>
        <begin position="424"/>
        <end position="447"/>
    </location>
</feature>
<dbReference type="HOGENOM" id="CLU_024867_1_2_3"/>
<feature type="transmembrane region" description="Helical" evidence="9">
    <location>
        <begin position="395"/>
        <end position="418"/>
    </location>
</feature>
<protein>
    <submittedName>
        <fullName evidence="10">Na+/alanine symporter</fullName>
    </submittedName>
</protein>
<dbReference type="InterPro" id="IPR001463">
    <property type="entry name" value="Na/Ala_symport"/>
</dbReference>
<evidence type="ECO:0000256" key="8">
    <source>
        <dbReference type="ARBA" id="ARBA00023136"/>
    </source>
</evidence>
<keyword evidence="11" id="KW-1185">Reference proteome</keyword>
<dbReference type="FunFam" id="1.20.1740.10:FF:000004">
    <property type="entry name" value="Sodium:alanine symporter family protein"/>
    <property type="match status" value="1"/>
</dbReference>
<feature type="transmembrane region" description="Helical" evidence="9">
    <location>
        <begin position="44"/>
        <end position="66"/>
    </location>
</feature>
<reference evidence="10 11" key="1">
    <citation type="journal article" date="2003" name="Proc. Natl. Acad. Sci. U.S.A.">
        <title>Genome sequence of the cyanobacterium Prochlorococcus marinus SS120, a nearly minimal oxyphototrophic genome.</title>
        <authorList>
            <person name="Dufresne A."/>
            <person name="Salanoubat M."/>
            <person name="Partensky F."/>
            <person name="Artiguenave F."/>
            <person name="Axmann I.M."/>
            <person name="Barbe V."/>
            <person name="Duprat S."/>
            <person name="Galperin M.Y."/>
            <person name="Koonin E.V."/>
            <person name="Le Gall F."/>
            <person name="Makarova K.S."/>
            <person name="Ostrowski M."/>
            <person name="Oztas S."/>
            <person name="Robert C."/>
            <person name="Rogozin I.B."/>
            <person name="Scanlan D.J."/>
            <person name="Tandeau de Marsac N."/>
            <person name="Weissenbach J."/>
            <person name="Wincker P."/>
            <person name="Wolf Y.I."/>
            <person name="Hess W.R."/>
        </authorList>
    </citation>
    <scope>NUCLEOTIDE SEQUENCE [LARGE SCALE GENOMIC DNA]</scope>
    <source>
        <strain evidence="11">SARG / CCMP1375 / SS120</strain>
    </source>
</reference>
<keyword evidence="5 9" id="KW-0812">Transmembrane</keyword>
<dbReference type="PANTHER" id="PTHR30330">
    <property type="entry name" value="AGSS FAMILY TRANSPORTER, SODIUM-ALANINE"/>
    <property type="match status" value="1"/>
</dbReference>
<dbReference type="eggNOG" id="COG1115">
    <property type="taxonomic scope" value="Bacteria"/>
</dbReference>
<evidence type="ECO:0000256" key="7">
    <source>
        <dbReference type="ARBA" id="ARBA00022989"/>
    </source>
</evidence>
<dbReference type="Pfam" id="PF01235">
    <property type="entry name" value="Na_Ala_symp"/>
    <property type="match status" value="1"/>
</dbReference>
<dbReference type="GO" id="GO:0005886">
    <property type="term" value="C:plasma membrane"/>
    <property type="evidence" value="ECO:0007669"/>
    <property type="project" value="UniProtKB-SubCell"/>
</dbReference>
<dbReference type="PROSITE" id="PS00873">
    <property type="entry name" value="NA_ALANINE_SYMP"/>
    <property type="match status" value="1"/>
</dbReference>
<feature type="transmembrane region" description="Helical" evidence="9">
    <location>
        <begin position="319"/>
        <end position="345"/>
    </location>
</feature>
<organism evidence="10 11">
    <name type="scientific">Prochlorococcus marinus (strain SARG / CCMP1375 / SS120)</name>
    <dbReference type="NCBI Taxonomy" id="167539"/>
    <lineage>
        <taxon>Bacteria</taxon>
        <taxon>Bacillati</taxon>
        <taxon>Cyanobacteriota</taxon>
        <taxon>Cyanophyceae</taxon>
        <taxon>Synechococcales</taxon>
        <taxon>Prochlorococcaceae</taxon>
        <taxon>Prochlorococcus</taxon>
    </lineage>
</organism>
<dbReference type="PANTHER" id="PTHR30330:SF3">
    <property type="entry name" value="TRANSCRIPTIONAL REGULATOR, LRP FAMILY"/>
    <property type="match status" value="1"/>
</dbReference>
<comment type="subcellular location">
    <subcellularLocation>
        <location evidence="1 9">Cell membrane</location>
        <topology evidence="1 9">Multi-pass membrane protein</topology>
    </subcellularLocation>
</comment>
<evidence type="ECO:0000256" key="6">
    <source>
        <dbReference type="ARBA" id="ARBA00022847"/>
    </source>
</evidence>
<dbReference type="OrthoDB" id="9804874at2"/>
<dbReference type="EMBL" id="AE017126">
    <property type="protein sequence ID" value="AAQ00582.1"/>
    <property type="molecule type" value="Genomic_DNA"/>
</dbReference>
<evidence type="ECO:0000256" key="4">
    <source>
        <dbReference type="ARBA" id="ARBA00022475"/>
    </source>
</evidence>
<comment type="similarity">
    <text evidence="2 9">Belongs to the alanine or glycine:cation symporter (AGCS) (TC 2.A.25) family.</text>
</comment>
<evidence type="ECO:0000256" key="5">
    <source>
        <dbReference type="ARBA" id="ARBA00022692"/>
    </source>
</evidence>
<dbReference type="Proteomes" id="UP000001420">
    <property type="component" value="Chromosome"/>
</dbReference>
<dbReference type="KEGG" id="pma:Pro_1538"/>
<sequence>MFYLTENNFSVNIFAQTQGAIEKTVELINNPINSFAWGWPTVTLIALTGIVLMAGLNFMPLLRLPYGFKTLLNSSEKLKGEGQISPFQALMTSLSATIGTGNIAGVAAAIAVGGPGAIFWMWLIAIFGIATKYAEGVLAVHFREVDSLGNHVGGPMYYIKNGLGSRWAWLGGLFALFGMLAGFGIGNGVQCFEVSSALALAGVPKLLTGIVLGILVFSVIVGGVQRIAKAASAIVPSMALLYVFACLIIILSNFSDVPSAFATIFSNAFTGKAAASGTLTQVILMGFKRGIFSNEAGLGSAPIAHASAKTNDPVQQGTIAMLGTFIDTIVICTMTALVIITTGAYQTGESGSDLSITAFNSGIAGSGWIVLVGLVLFAFTTVLGWSLYGERCTEYLFGTKAIMPFRLVWVSVVVIGSVAGDRGIVWAVADTLNGLMAIPNLIALLLLSKTVFKLTRNYRFNDSV</sequence>
<keyword evidence="4 9" id="KW-1003">Cell membrane</keyword>
<feature type="transmembrane region" description="Helical" evidence="9">
    <location>
        <begin position="231"/>
        <end position="254"/>
    </location>
</feature>
<dbReference type="NCBIfam" id="TIGR00835">
    <property type="entry name" value="agcS"/>
    <property type="match status" value="1"/>
</dbReference>
<keyword evidence="3 9" id="KW-0813">Transport</keyword>
<name>Q7VAC6_PROMA</name>
<keyword evidence="8 9" id="KW-0472">Membrane</keyword>
<dbReference type="EnsemblBacteria" id="AAQ00582">
    <property type="protein sequence ID" value="AAQ00582"/>
    <property type="gene ID" value="Pro_1538"/>
</dbReference>
<evidence type="ECO:0000256" key="2">
    <source>
        <dbReference type="ARBA" id="ARBA00009261"/>
    </source>
</evidence>
<dbReference type="GO" id="GO:0005283">
    <property type="term" value="F:amino acid:sodium symporter activity"/>
    <property type="evidence" value="ECO:0007669"/>
    <property type="project" value="InterPro"/>
</dbReference>
<evidence type="ECO:0000256" key="3">
    <source>
        <dbReference type="ARBA" id="ARBA00022448"/>
    </source>
</evidence>